<dbReference type="GO" id="GO:0016788">
    <property type="term" value="F:hydrolase activity, acting on ester bonds"/>
    <property type="evidence" value="ECO:0007669"/>
    <property type="project" value="InterPro"/>
</dbReference>
<dbReference type="InterPro" id="IPR032466">
    <property type="entry name" value="Metal_Hydrolase"/>
</dbReference>
<dbReference type="PANTHER" id="PTHR46124:SF2">
    <property type="entry name" value="D-AMINOACYL-TRNA DEACYLASE"/>
    <property type="match status" value="1"/>
</dbReference>
<keyword evidence="1" id="KW-0479">Metal-binding</keyword>
<feature type="binding site" evidence="1">
    <location>
        <position position="108"/>
    </location>
    <ligand>
        <name>a divalent metal cation</name>
        <dbReference type="ChEBI" id="CHEBI:60240"/>
        <label>2</label>
    </ligand>
</feature>
<name>A0A413T496_9BACT</name>
<feature type="binding site" evidence="1">
    <location>
        <position position="73"/>
    </location>
    <ligand>
        <name>a divalent metal cation</name>
        <dbReference type="ChEBI" id="CHEBI:60240"/>
        <label>1</label>
    </ligand>
</feature>
<feature type="binding site" evidence="1">
    <location>
        <position position="175"/>
    </location>
    <ligand>
        <name>a divalent metal cation</name>
        <dbReference type="ChEBI" id="CHEBI:60240"/>
        <label>1</label>
    </ligand>
</feature>
<accession>A0A413T496</accession>
<gene>
    <name evidence="2" type="ORF">DW921_02700</name>
</gene>
<reference evidence="2 3" key="1">
    <citation type="submission" date="2018-08" db="EMBL/GenBank/DDBJ databases">
        <title>A genome reference for cultivated species of the human gut microbiota.</title>
        <authorList>
            <person name="Zou Y."/>
            <person name="Xue W."/>
            <person name="Luo G."/>
        </authorList>
    </citation>
    <scope>NUCLEOTIDE SEQUENCE [LARGE SCALE GENOMIC DNA]</scope>
    <source>
        <strain evidence="2 3">AM42-38</strain>
    </source>
</reference>
<sequence length="214" mass="24336">MLLDIHSHQLTDHPEHVLLNCGMQDCHTPEFQQARYLSVSLHPWYLTEENLPGQLEWMAEMLAADSRVIALGEAGLDKCCPVSYELQRTAFLETVRLSEQYQLPLILHIVKTSNEIIALRHETSASQPWIIHGFRGKKELAASYLRHGFYLSFGEKYQPQALVSTPSDRLLLETDTAPVSVLQLAEKAASLRGISGRELLHEITENTNRLFFSR</sequence>
<evidence type="ECO:0000313" key="3">
    <source>
        <dbReference type="Proteomes" id="UP000283855"/>
    </source>
</evidence>
<dbReference type="Proteomes" id="UP000283855">
    <property type="component" value="Unassembled WGS sequence"/>
</dbReference>
<evidence type="ECO:0000313" key="2">
    <source>
        <dbReference type="EMBL" id="RHA78373.1"/>
    </source>
</evidence>
<dbReference type="EMBL" id="QSFT01000003">
    <property type="protein sequence ID" value="RHA78373.1"/>
    <property type="molecule type" value="Genomic_DNA"/>
</dbReference>
<dbReference type="GeneID" id="78406229"/>
<dbReference type="InterPro" id="IPR001130">
    <property type="entry name" value="TatD-like"/>
</dbReference>
<feature type="binding site" evidence="1">
    <location>
        <position position="132"/>
    </location>
    <ligand>
        <name>a divalent metal cation</name>
        <dbReference type="ChEBI" id="CHEBI:60240"/>
        <label>2</label>
    </ligand>
</feature>
<dbReference type="PANTHER" id="PTHR46124">
    <property type="entry name" value="D-AMINOACYL-TRNA DEACYLASE"/>
    <property type="match status" value="1"/>
</dbReference>
<organism evidence="2 3">
    <name type="scientific">Phocaeicola coprophilus</name>
    <dbReference type="NCBI Taxonomy" id="387090"/>
    <lineage>
        <taxon>Bacteria</taxon>
        <taxon>Pseudomonadati</taxon>
        <taxon>Bacteroidota</taxon>
        <taxon>Bacteroidia</taxon>
        <taxon>Bacteroidales</taxon>
        <taxon>Bacteroidaceae</taxon>
        <taxon>Phocaeicola</taxon>
    </lineage>
</organism>
<dbReference type="RefSeq" id="WP_008139975.1">
    <property type="nucleotide sequence ID" value="NZ_CABJGD010000003.1"/>
</dbReference>
<comment type="caution">
    <text evidence="2">The sequence shown here is derived from an EMBL/GenBank/DDBJ whole genome shotgun (WGS) entry which is preliminary data.</text>
</comment>
<proteinExistence type="predicted"/>
<dbReference type="GO" id="GO:0046872">
    <property type="term" value="F:metal ion binding"/>
    <property type="evidence" value="ECO:0007669"/>
    <property type="project" value="UniProtKB-KW"/>
</dbReference>
<dbReference type="Pfam" id="PF01026">
    <property type="entry name" value="TatD_DNase"/>
    <property type="match status" value="1"/>
</dbReference>
<protein>
    <submittedName>
        <fullName evidence="2">Deoxyribonuclease</fullName>
    </submittedName>
</protein>
<dbReference type="SUPFAM" id="SSF51556">
    <property type="entry name" value="Metallo-dependent hydrolases"/>
    <property type="match status" value="1"/>
</dbReference>
<dbReference type="PIRSF" id="PIRSF005902">
    <property type="entry name" value="DNase_TatD"/>
    <property type="match status" value="1"/>
</dbReference>
<dbReference type="AlphaFoldDB" id="A0A413T496"/>
<dbReference type="Gene3D" id="3.20.20.140">
    <property type="entry name" value="Metal-dependent hydrolases"/>
    <property type="match status" value="1"/>
</dbReference>
<evidence type="ECO:0000256" key="1">
    <source>
        <dbReference type="PIRSR" id="PIRSR005902-1"/>
    </source>
</evidence>